<evidence type="ECO:0000313" key="3">
    <source>
        <dbReference type="EMBL" id="KAL0133860.1"/>
    </source>
</evidence>
<accession>A0AAW2H2R8</accession>
<name>A0AAW2H2R8_9HYME</name>
<feature type="transmembrane region" description="Helical" evidence="2">
    <location>
        <begin position="109"/>
        <end position="128"/>
    </location>
</feature>
<proteinExistence type="predicted"/>
<keyword evidence="2" id="KW-1133">Transmembrane helix</keyword>
<keyword evidence="4" id="KW-1185">Reference proteome</keyword>
<sequence length="130" mass="14778">MYMFDAHRIFVHLRILAISHCDIAVSHLISSSLLPHSVPPYPNSTTSSFPNSRVPSCLISSSRHFPEPEAPGCSFLSESEDEPTPVSSNQSRASLFHRRPNQTFGENRVLFIFYLFLLIISYTTFYYFTG</sequence>
<organism evidence="3 4">
    <name type="scientific">Cardiocondyla obscurior</name>
    <dbReference type="NCBI Taxonomy" id="286306"/>
    <lineage>
        <taxon>Eukaryota</taxon>
        <taxon>Metazoa</taxon>
        <taxon>Ecdysozoa</taxon>
        <taxon>Arthropoda</taxon>
        <taxon>Hexapoda</taxon>
        <taxon>Insecta</taxon>
        <taxon>Pterygota</taxon>
        <taxon>Neoptera</taxon>
        <taxon>Endopterygota</taxon>
        <taxon>Hymenoptera</taxon>
        <taxon>Apocrita</taxon>
        <taxon>Aculeata</taxon>
        <taxon>Formicoidea</taxon>
        <taxon>Formicidae</taxon>
        <taxon>Myrmicinae</taxon>
        <taxon>Cardiocondyla</taxon>
    </lineage>
</organism>
<evidence type="ECO:0000256" key="2">
    <source>
        <dbReference type="SAM" id="Phobius"/>
    </source>
</evidence>
<gene>
    <name evidence="3" type="ORF">PUN28_001072</name>
</gene>
<keyword evidence="2" id="KW-0812">Transmembrane</keyword>
<dbReference type="Proteomes" id="UP001430953">
    <property type="component" value="Unassembled WGS sequence"/>
</dbReference>
<feature type="region of interest" description="Disordered" evidence="1">
    <location>
        <begin position="68"/>
        <end position="93"/>
    </location>
</feature>
<protein>
    <submittedName>
        <fullName evidence="3">Uncharacterized protein</fullName>
    </submittedName>
</protein>
<dbReference type="EMBL" id="JADYXP020000001">
    <property type="protein sequence ID" value="KAL0133860.1"/>
    <property type="molecule type" value="Genomic_DNA"/>
</dbReference>
<reference evidence="3 4" key="1">
    <citation type="submission" date="2023-03" db="EMBL/GenBank/DDBJ databases">
        <title>High recombination rates correlate with genetic variation in Cardiocondyla obscurior ants.</title>
        <authorList>
            <person name="Errbii M."/>
        </authorList>
    </citation>
    <scope>NUCLEOTIDE SEQUENCE [LARGE SCALE GENOMIC DNA]</scope>
    <source>
        <strain evidence="3">Alpha-2009</strain>
        <tissue evidence="3">Whole body</tissue>
    </source>
</reference>
<comment type="caution">
    <text evidence="3">The sequence shown here is derived from an EMBL/GenBank/DDBJ whole genome shotgun (WGS) entry which is preliminary data.</text>
</comment>
<dbReference type="AlphaFoldDB" id="A0AAW2H2R8"/>
<keyword evidence="2" id="KW-0472">Membrane</keyword>
<evidence type="ECO:0000313" key="4">
    <source>
        <dbReference type="Proteomes" id="UP001430953"/>
    </source>
</evidence>
<evidence type="ECO:0000256" key="1">
    <source>
        <dbReference type="SAM" id="MobiDB-lite"/>
    </source>
</evidence>